<dbReference type="EMBL" id="BKZV01000001">
    <property type="protein sequence ID" value="GER82017.1"/>
    <property type="molecule type" value="Genomic_DNA"/>
</dbReference>
<dbReference type="Proteomes" id="UP000334820">
    <property type="component" value="Unassembled WGS sequence"/>
</dbReference>
<evidence type="ECO:0000313" key="2">
    <source>
        <dbReference type="Proteomes" id="UP000334820"/>
    </source>
</evidence>
<sequence>MEWGGLPCLGAESRRRVVTEKKSAMQPRRWGECCFAGTLEKGQIMGGRERAHSPLPCRNVKGHAGGRFVVASCGGKPEKLTK</sequence>
<reference evidence="1 2" key="1">
    <citation type="journal article" date="2019" name="Int. J. Syst. Evol. Microbiol.">
        <title>Thermogemmatispora aurantia sp. nov. and Thermogemmatispora argillosa sp. nov., within the class Ktedonobacteria, and emended description of the genus Thermogemmatispora.</title>
        <authorList>
            <person name="Zheng Y."/>
            <person name="Wang C.M."/>
            <person name="Sakai Y."/>
            <person name="Abe K."/>
            <person name="Yokota A."/>
            <person name="Yabe S."/>
        </authorList>
    </citation>
    <scope>NUCLEOTIDE SEQUENCE [LARGE SCALE GENOMIC DNA]</scope>
    <source>
        <strain evidence="1 2">A1-2</strain>
    </source>
</reference>
<keyword evidence="2" id="KW-1185">Reference proteome</keyword>
<accession>A0A5J4K5M7</accession>
<organism evidence="1 2">
    <name type="scientific">Thermogemmatispora aurantia</name>
    <dbReference type="NCBI Taxonomy" id="2045279"/>
    <lineage>
        <taxon>Bacteria</taxon>
        <taxon>Bacillati</taxon>
        <taxon>Chloroflexota</taxon>
        <taxon>Ktedonobacteria</taxon>
        <taxon>Thermogemmatisporales</taxon>
        <taxon>Thermogemmatisporaceae</taxon>
        <taxon>Thermogemmatispora</taxon>
    </lineage>
</organism>
<name>A0A5J4K5M7_9CHLR</name>
<comment type="caution">
    <text evidence="1">The sequence shown here is derived from an EMBL/GenBank/DDBJ whole genome shotgun (WGS) entry which is preliminary data.</text>
</comment>
<evidence type="ECO:0000313" key="1">
    <source>
        <dbReference type="EMBL" id="GER82017.1"/>
    </source>
</evidence>
<dbReference type="AlphaFoldDB" id="A0A5J4K5M7"/>
<gene>
    <name evidence="1" type="ORF">KTAU_06550</name>
</gene>
<protein>
    <submittedName>
        <fullName evidence="1">Uncharacterized protein</fullName>
    </submittedName>
</protein>
<proteinExistence type="predicted"/>